<sequence>MTSASVTLNQLQESLRSGLNASHVEVVDTSGGCGQSFDVIVVSEAFEGINRLQRHRMVNEAAKDEIAKLHAFSQKTFTPTQWAEHNIKKSKD</sequence>
<proteinExistence type="predicted"/>
<dbReference type="EMBL" id="QTSX02000760">
    <property type="protein sequence ID" value="KAJ9085481.1"/>
    <property type="molecule type" value="Genomic_DNA"/>
</dbReference>
<name>A0ACC2UG40_9FUNG</name>
<protein>
    <submittedName>
        <fullName evidence="1">Uncharacterized protein</fullName>
    </submittedName>
</protein>
<dbReference type="Proteomes" id="UP001165960">
    <property type="component" value="Unassembled WGS sequence"/>
</dbReference>
<keyword evidence="2" id="KW-1185">Reference proteome</keyword>
<gene>
    <name evidence="1" type="ORF">DSO57_1013527</name>
</gene>
<accession>A0ACC2UG40</accession>
<organism evidence="1 2">
    <name type="scientific">Entomophthora muscae</name>
    <dbReference type="NCBI Taxonomy" id="34485"/>
    <lineage>
        <taxon>Eukaryota</taxon>
        <taxon>Fungi</taxon>
        <taxon>Fungi incertae sedis</taxon>
        <taxon>Zoopagomycota</taxon>
        <taxon>Entomophthoromycotina</taxon>
        <taxon>Entomophthoromycetes</taxon>
        <taxon>Entomophthorales</taxon>
        <taxon>Entomophthoraceae</taxon>
        <taxon>Entomophthora</taxon>
    </lineage>
</organism>
<reference evidence="1" key="1">
    <citation type="submission" date="2022-04" db="EMBL/GenBank/DDBJ databases">
        <title>Genome of the entomopathogenic fungus Entomophthora muscae.</title>
        <authorList>
            <person name="Elya C."/>
            <person name="Lovett B.R."/>
            <person name="Lee E."/>
            <person name="Macias A.M."/>
            <person name="Hajek A.E."/>
            <person name="De Bivort B.L."/>
            <person name="Kasson M.T."/>
            <person name="De Fine Licht H.H."/>
            <person name="Stajich J.E."/>
        </authorList>
    </citation>
    <scope>NUCLEOTIDE SEQUENCE</scope>
    <source>
        <strain evidence="1">Berkeley</strain>
    </source>
</reference>
<evidence type="ECO:0000313" key="2">
    <source>
        <dbReference type="Proteomes" id="UP001165960"/>
    </source>
</evidence>
<evidence type="ECO:0000313" key="1">
    <source>
        <dbReference type="EMBL" id="KAJ9085481.1"/>
    </source>
</evidence>
<comment type="caution">
    <text evidence="1">The sequence shown here is derived from an EMBL/GenBank/DDBJ whole genome shotgun (WGS) entry which is preliminary data.</text>
</comment>